<proteinExistence type="predicted"/>
<dbReference type="AlphaFoldDB" id="A0A4S4L6X4"/>
<gene>
    <name evidence="2" type="ORF">EW146_g9401</name>
</gene>
<organism evidence="2 3">
    <name type="scientific">Bondarzewia mesenterica</name>
    <dbReference type="NCBI Taxonomy" id="1095465"/>
    <lineage>
        <taxon>Eukaryota</taxon>
        <taxon>Fungi</taxon>
        <taxon>Dikarya</taxon>
        <taxon>Basidiomycota</taxon>
        <taxon>Agaricomycotina</taxon>
        <taxon>Agaricomycetes</taxon>
        <taxon>Russulales</taxon>
        <taxon>Bondarzewiaceae</taxon>
        <taxon>Bondarzewia</taxon>
    </lineage>
</organism>
<dbReference type="OrthoDB" id="2669721at2759"/>
<name>A0A4S4L6X4_9AGAM</name>
<comment type="caution">
    <text evidence="2">The sequence shown here is derived from an EMBL/GenBank/DDBJ whole genome shotgun (WGS) entry which is preliminary data.</text>
</comment>
<accession>A0A4S4L6X4</accession>
<keyword evidence="3" id="KW-1185">Reference proteome</keyword>
<feature type="compositionally biased region" description="Basic and acidic residues" evidence="1">
    <location>
        <begin position="90"/>
        <end position="100"/>
    </location>
</feature>
<dbReference type="PANTHER" id="PTHR46579">
    <property type="entry name" value="F5/8 TYPE C DOMAIN-CONTAINING PROTEIN-RELATED"/>
    <property type="match status" value="1"/>
</dbReference>
<dbReference type="EMBL" id="SGPL01000803">
    <property type="protein sequence ID" value="THH07169.1"/>
    <property type="molecule type" value="Genomic_DNA"/>
</dbReference>
<sequence>MSQPTDRPESQKALVWCNCIGKCKGGKWVHPSTRGQHAKNERSPPTSFANFVSGTPHPADIIAAPAGPSNKALGKRRVTGNDQINLAEGPSKRLRDDRQPASDLEDLYMTPTSPEPALQSTFRSPSPPPEPGSLEALEREEQTANGPLPAASRNLEPEVEHTAETHPSRIEDIRITQEFIASLQTASLNSDNLDPDVLYHLRNPPSEPLNLDDPDLRLSLDVFLAVSNASQETYHSIRAAIQRYNPNSGILSYDQIKRHVSELSGVSLIVEHMCVNTCIAYTGPFKDLETCPQCSEPRYDPLKPHAKVPRQQFHTIPLGPQLQALWRTSEGAAAMQYRAQCTDRILNELEQGNNRISVYEDWVHGHDYLTAVQDNLIGSDDITLLFSIDGAQLYQNKTSDCWIYIWVVLDLAPDLRYKKKTHSSWRIHTGTQKAQKSRLFLVPGVSSSRSTSTRRHKTGSSQYYPACLKPDDYQVEGCDHDDYLPRSRPYPSSYDVETRYQSNLAYVIASPNQTQYKARRLTTGICKPTIFSGLPRTLGIPRMFPTDLMHLMSLNLTDILLGLWRGMVDCDSHDNRQTWDWAVLQGSTWRRHGKSVADATPYLPDSFDHPPRNPAEKISSGYKAWEFLLYIFGLAPALLHGILPEIYWKNFCKLVYAVRILHQRSISRTQVVDAQKTLLDFGEKFEQIYYRCKESRIHFCRQSIHQMSQHIAREVI</sequence>
<evidence type="ECO:0000313" key="3">
    <source>
        <dbReference type="Proteomes" id="UP000310158"/>
    </source>
</evidence>
<feature type="region of interest" description="Disordered" evidence="1">
    <location>
        <begin position="28"/>
        <end position="166"/>
    </location>
</feature>
<protein>
    <submittedName>
        <fullName evidence="2">Uncharacterized protein</fullName>
    </submittedName>
</protein>
<dbReference type="Proteomes" id="UP000310158">
    <property type="component" value="Unassembled WGS sequence"/>
</dbReference>
<feature type="compositionally biased region" description="Polar residues" evidence="1">
    <location>
        <begin position="43"/>
        <end position="53"/>
    </location>
</feature>
<evidence type="ECO:0000256" key="1">
    <source>
        <dbReference type="SAM" id="MobiDB-lite"/>
    </source>
</evidence>
<evidence type="ECO:0000313" key="2">
    <source>
        <dbReference type="EMBL" id="THH07169.1"/>
    </source>
</evidence>
<dbReference type="PANTHER" id="PTHR46579:SF1">
    <property type="entry name" value="F5_8 TYPE C DOMAIN-CONTAINING PROTEIN"/>
    <property type="match status" value="1"/>
</dbReference>
<feature type="compositionally biased region" description="Basic and acidic residues" evidence="1">
    <location>
        <begin position="155"/>
        <end position="166"/>
    </location>
</feature>
<reference evidence="2 3" key="1">
    <citation type="submission" date="2019-02" db="EMBL/GenBank/DDBJ databases">
        <title>Genome sequencing of the rare red list fungi Bondarzewia mesenterica.</title>
        <authorList>
            <person name="Buettner E."/>
            <person name="Kellner H."/>
        </authorList>
    </citation>
    <scope>NUCLEOTIDE SEQUENCE [LARGE SCALE GENOMIC DNA]</scope>
    <source>
        <strain evidence="2 3">DSM 108281</strain>
    </source>
</reference>